<gene>
    <name evidence="3" type="ordered locus">Closa_3512</name>
</gene>
<keyword evidence="4" id="KW-1185">Reference proteome</keyword>
<dbReference type="STRING" id="610130.Closa_3512"/>
<dbReference type="Gene3D" id="2.60.40.3630">
    <property type="match status" value="1"/>
</dbReference>
<sequence>MKKQFMGILLTLCMALTLLPTTAFAAEAVTILSYPAKTEYTVGEGFDRTGIKAVVTIGGEKKDISDEISFRNSGNVTLNQGTVFAYIAGKQEITLRWTAPGEKTSQIVGKYTVTVTGEYVAPEKTAPAPTETTHKLYDAIDNGWYSIRLGSIASGAAGLWYGAGDDTFINIDAAGNAVLRTGGRDTKFYVEKKRIVDANTAEITIKMADGRYLGVAGEIDDRAMYKVGTNPVYRSKPDGDIVGELPTGTILEVTELKGDWAKVNYEGKAYYMWAARLTKVSAGETQVAAVDKPYLWQIEIKDSAVAANVVMRPSENPKMMVFTPEKSYKDGARVTLTQLVANVSNVRFEDWGVPVSNTEMAQLFSGVFNNLSKYYPEESPVKWTNERITTHGQAAIDQCYGWRVFTNPNMNWSTNPTYGEFTSYLIKLMDYNKGQVSRKVAPFTKDTIRSFAIGGDTSANAKITWEQAATLQYKTIWWEEKENVRLGEVSGVRDKVEILRLAVPPRNLKSSGGTPGQTPAPAPTPINTVTATPTNTKFMLNGAEAALPAYSIGGNNYVKLRDVGALLKTRFEVRWEDGKAKLYNHAAYTKTSGELTAIGKDGKSATLSTTGFVWGDTGAAVTGLTAYTIGGNNYIKLRDIAKLFDFDVDWRDSKAWIEPDVSPYTED</sequence>
<dbReference type="EMBL" id="CP002109">
    <property type="protein sequence ID" value="ADL06037.1"/>
    <property type="molecule type" value="Genomic_DNA"/>
</dbReference>
<accession>D9RA65</accession>
<evidence type="ECO:0000256" key="1">
    <source>
        <dbReference type="SAM" id="MobiDB-lite"/>
    </source>
</evidence>
<evidence type="ECO:0000256" key="2">
    <source>
        <dbReference type="SAM" id="SignalP"/>
    </source>
</evidence>
<feature type="chain" id="PRO_5003127544" evidence="2">
    <location>
        <begin position="26"/>
        <end position="667"/>
    </location>
</feature>
<dbReference type="AlphaFoldDB" id="D9RA65"/>
<dbReference type="HOGENOM" id="CLU_411453_0_0_9"/>
<feature type="signal peptide" evidence="2">
    <location>
        <begin position="1"/>
        <end position="25"/>
    </location>
</feature>
<dbReference type="eggNOG" id="COG4632">
    <property type="taxonomic scope" value="Bacteria"/>
</dbReference>
<keyword evidence="2" id="KW-0732">Signal</keyword>
<dbReference type="KEGG" id="csh:Closa_3512"/>
<reference evidence="3" key="1">
    <citation type="submission" date="2010-07" db="EMBL/GenBank/DDBJ databases">
        <title>Complete sequence of Clostridium saccharolyticum WM1.</title>
        <authorList>
            <consortium name="US DOE Joint Genome Institute"/>
            <person name="Lucas S."/>
            <person name="Copeland A."/>
            <person name="Lapidus A."/>
            <person name="Cheng J.-F."/>
            <person name="Bruce D."/>
            <person name="Goodwin L."/>
            <person name="Pitluck S."/>
            <person name="Chertkov O."/>
            <person name="Detter J.C."/>
            <person name="Han C."/>
            <person name="Tapia R."/>
            <person name="Land M."/>
            <person name="Hauser L."/>
            <person name="Chang Y.-J."/>
            <person name="Jeffries C."/>
            <person name="Kyrpides N."/>
            <person name="Ivanova N."/>
            <person name="Mikhailova N."/>
            <person name="Mouttaki H."/>
            <person name="Lin L."/>
            <person name="Zhou J."/>
            <person name="Hemme C.L."/>
            <person name="Woyke T."/>
        </authorList>
    </citation>
    <scope>NUCLEOTIDE SEQUENCE [LARGE SCALE GENOMIC DNA]</scope>
    <source>
        <strain evidence="3">WM1</strain>
    </source>
</reference>
<dbReference type="Proteomes" id="UP000001662">
    <property type="component" value="Chromosome"/>
</dbReference>
<dbReference type="Gene3D" id="2.30.30.40">
    <property type="entry name" value="SH3 Domains"/>
    <property type="match status" value="1"/>
</dbReference>
<protein>
    <submittedName>
        <fullName evidence="3">SH3 type 3 domain protein</fullName>
    </submittedName>
</protein>
<dbReference type="RefSeq" id="WP_013274103.1">
    <property type="nucleotide sequence ID" value="NC_014376.1"/>
</dbReference>
<proteinExistence type="predicted"/>
<evidence type="ECO:0000313" key="3">
    <source>
        <dbReference type="EMBL" id="ADL06037.1"/>
    </source>
</evidence>
<organism evidence="3 4">
    <name type="scientific">Lacrimispora saccharolytica (strain ATCC 35040 / DSM 2544 / NRCC 2533 / WM1)</name>
    <name type="common">Clostridium saccharolyticum</name>
    <dbReference type="NCBI Taxonomy" id="610130"/>
    <lineage>
        <taxon>Bacteria</taxon>
        <taxon>Bacillati</taxon>
        <taxon>Bacillota</taxon>
        <taxon>Clostridia</taxon>
        <taxon>Lachnospirales</taxon>
        <taxon>Lachnospiraceae</taxon>
        <taxon>Lacrimispora</taxon>
    </lineage>
</organism>
<feature type="region of interest" description="Disordered" evidence="1">
    <location>
        <begin position="507"/>
        <end position="526"/>
    </location>
</feature>
<name>D9RA65_LACSW</name>
<dbReference type="OrthoDB" id="1864213at2"/>
<dbReference type="PaxDb" id="610130-Closa_3512"/>
<evidence type="ECO:0000313" key="4">
    <source>
        <dbReference type="Proteomes" id="UP000001662"/>
    </source>
</evidence>